<feature type="transmembrane region" description="Helical" evidence="1">
    <location>
        <begin position="96"/>
        <end position="118"/>
    </location>
</feature>
<dbReference type="InterPro" id="IPR022559">
    <property type="entry name" value="SUP-1-like"/>
</dbReference>
<keyword evidence="1" id="KW-0812">Transmembrane</keyword>
<dbReference type="PANTHER" id="PTHR34149">
    <property type="entry name" value="PROTEIN CBG11905-RELATED"/>
    <property type="match status" value="1"/>
</dbReference>
<feature type="transmembrane region" description="Helical" evidence="1">
    <location>
        <begin position="7"/>
        <end position="26"/>
    </location>
</feature>
<evidence type="ECO:0000313" key="2">
    <source>
        <dbReference type="EMBL" id="MFH4974177.1"/>
    </source>
</evidence>
<keyword evidence="1" id="KW-0472">Membrane</keyword>
<protein>
    <submittedName>
        <fullName evidence="2">Uncharacterized protein</fullName>
    </submittedName>
</protein>
<dbReference type="AlphaFoldDB" id="A0ABD6EBW3"/>
<dbReference type="Pfam" id="PF10853">
    <property type="entry name" value="DUF2650"/>
    <property type="match status" value="1"/>
</dbReference>
<keyword evidence="1" id="KW-1133">Transmembrane helix</keyword>
<accession>A0ABD6EBW3</accession>
<sequence>MARNAGFLINCARIAIFLSPFVVSQLDYDTYKEMKDQFGSGFGARAKGAILRISKVVDAKRSSLMCRETICPSNNIFIFYKCCETDDDQCCWYLRYWLTIAFGLLVLRVLYSFLIWLIKSVCC</sequence>
<proteinExistence type="predicted"/>
<gene>
    <name evidence="2" type="ORF">AB6A40_000886</name>
</gene>
<reference evidence="2 3" key="1">
    <citation type="submission" date="2024-08" db="EMBL/GenBank/DDBJ databases">
        <title>Gnathostoma spinigerum genome.</title>
        <authorList>
            <person name="Gonzalez-Bertolin B."/>
            <person name="Monzon S."/>
            <person name="Zaballos A."/>
            <person name="Jimenez P."/>
            <person name="Dekumyoy P."/>
            <person name="Varona S."/>
            <person name="Cuesta I."/>
            <person name="Sumanam S."/>
            <person name="Adisakwattana P."/>
            <person name="Gasser R.B."/>
            <person name="Hernandez-Gonzalez A."/>
            <person name="Young N.D."/>
            <person name="Perteguer M.J."/>
        </authorList>
    </citation>
    <scope>NUCLEOTIDE SEQUENCE [LARGE SCALE GENOMIC DNA]</scope>
    <source>
        <strain evidence="2">AL3</strain>
        <tissue evidence="2">Liver</tissue>
    </source>
</reference>
<name>A0ABD6EBW3_9BILA</name>
<comment type="caution">
    <text evidence="2">The sequence shown here is derived from an EMBL/GenBank/DDBJ whole genome shotgun (WGS) entry which is preliminary data.</text>
</comment>
<evidence type="ECO:0000313" key="3">
    <source>
        <dbReference type="Proteomes" id="UP001608902"/>
    </source>
</evidence>
<keyword evidence="3" id="KW-1185">Reference proteome</keyword>
<dbReference type="PANTHER" id="PTHR34149:SF9">
    <property type="entry name" value="PROTEIN CBG09996"/>
    <property type="match status" value="1"/>
</dbReference>
<dbReference type="EMBL" id="JBGFUD010000284">
    <property type="protein sequence ID" value="MFH4974177.1"/>
    <property type="molecule type" value="Genomic_DNA"/>
</dbReference>
<organism evidence="2 3">
    <name type="scientific">Gnathostoma spinigerum</name>
    <dbReference type="NCBI Taxonomy" id="75299"/>
    <lineage>
        <taxon>Eukaryota</taxon>
        <taxon>Metazoa</taxon>
        <taxon>Ecdysozoa</taxon>
        <taxon>Nematoda</taxon>
        <taxon>Chromadorea</taxon>
        <taxon>Rhabditida</taxon>
        <taxon>Spirurina</taxon>
        <taxon>Gnathostomatomorpha</taxon>
        <taxon>Gnathostomatoidea</taxon>
        <taxon>Gnathostomatidae</taxon>
        <taxon>Gnathostoma</taxon>
    </lineage>
</organism>
<dbReference type="Proteomes" id="UP001608902">
    <property type="component" value="Unassembled WGS sequence"/>
</dbReference>
<evidence type="ECO:0000256" key="1">
    <source>
        <dbReference type="SAM" id="Phobius"/>
    </source>
</evidence>